<dbReference type="Pfam" id="PF01368">
    <property type="entry name" value="DHH"/>
    <property type="match status" value="1"/>
</dbReference>
<evidence type="ECO:0000256" key="2">
    <source>
        <dbReference type="ARBA" id="ARBA00019841"/>
    </source>
</evidence>
<dbReference type="SUPFAM" id="SSF64182">
    <property type="entry name" value="DHH phosphoesterases"/>
    <property type="match status" value="1"/>
</dbReference>
<dbReference type="InterPro" id="IPR003156">
    <property type="entry name" value="DHHA1_dom"/>
</dbReference>
<comment type="similarity">
    <text evidence="1">Belongs to the RecJ family.</text>
</comment>
<dbReference type="InterPro" id="IPR041122">
    <property type="entry name" value="RecJ_OB"/>
</dbReference>
<organism evidence="9 10">
    <name type="scientific">Desulfobacter latus</name>
    <dbReference type="NCBI Taxonomy" id="2292"/>
    <lineage>
        <taxon>Bacteria</taxon>
        <taxon>Pseudomonadati</taxon>
        <taxon>Thermodesulfobacteriota</taxon>
        <taxon>Desulfobacteria</taxon>
        <taxon>Desulfobacterales</taxon>
        <taxon>Desulfobacteraceae</taxon>
        <taxon>Desulfobacter</taxon>
    </lineage>
</organism>
<dbReference type="InterPro" id="IPR051673">
    <property type="entry name" value="SSDNA_exonuclease_RecJ"/>
</dbReference>
<keyword evidence="3" id="KW-0540">Nuclease</keyword>
<dbReference type="InterPro" id="IPR001667">
    <property type="entry name" value="DDH_dom"/>
</dbReference>
<dbReference type="EMBL" id="JACADJ010000129">
    <property type="protein sequence ID" value="NWH06873.1"/>
    <property type="molecule type" value="Genomic_DNA"/>
</dbReference>
<feature type="domain" description="RecJ OB" evidence="8">
    <location>
        <begin position="357"/>
        <end position="451"/>
    </location>
</feature>
<dbReference type="GO" id="GO:0003676">
    <property type="term" value="F:nucleic acid binding"/>
    <property type="evidence" value="ECO:0007669"/>
    <property type="project" value="InterPro"/>
</dbReference>
<proteinExistence type="inferred from homology"/>
<dbReference type="Gene3D" id="3.10.310.30">
    <property type="match status" value="1"/>
</dbReference>
<evidence type="ECO:0000259" key="8">
    <source>
        <dbReference type="Pfam" id="PF17768"/>
    </source>
</evidence>
<comment type="caution">
    <text evidence="9">The sequence shown here is derived from an EMBL/GenBank/DDBJ whole genome shotgun (WGS) entry which is preliminary data.</text>
</comment>
<feature type="domain" description="DHHA1" evidence="7">
    <location>
        <begin position="237"/>
        <end position="335"/>
    </location>
</feature>
<dbReference type="AlphaFoldDB" id="A0A850T521"/>
<dbReference type="RefSeq" id="WP_178368318.1">
    <property type="nucleotide sequence ID" value="NZ_JACADJ010000129.1"/>
</dbReference>
<evidence type="ECO:0000259" key="7">
    <source>
        <dbReference type="Pfam" id="PF02272"/>
    </source>
</evidence>
<evidence type="ECO:0000256" key="1">
    <source>
        <dbReference type="ARBA" id="ARBA00005915"/>
    </source>
</evidence>
<evidence type="ECO:0000256" key="4">
    <source>
        <dbReference type="ARBA" id="ARBA00022801"/>
    </source>
</evidence>
<feature type="domain" description="DDH" evidence="6">
    <location>
        <begin position="28"/>
        <end position="125"/>
    </location>
</feature>
<dbReference type="PANTHER" id="PTHR30255:SF2">
    <property type="entry name" value="SINGLE-STRANDED-DNA-SPECIFIC EXONUCLEASE RECJ"/>
    <property type="match status" value="1"/>
</dbReference>
<evidence type="ECO:0000259" key="6">
    <source>
        <dbReference type="Pfam" id="PF01368"/>
    </source>
</evidence>
<name>A0A850T521_9BACT</name>
<sequence length="458" mass="50882">MRLTGHRVKDGYGLTESVSEKIFGLNPNLVITADAGISDEQMIEKLSDAGIDVIVTDHHLIPVEGIPKAAVAVIDPQQEICSYDSKIAGCGVAWLLMTAVAQKLCATQEQKQVLHQMLDYVALGTVADLVSLDSVTNRYFVKKGLEFMNQKRRPCWQIALNEKIAGVGDLGFQIGPRVNASSRMTGRADTAIDFLISEDPDQVTCSYEFLDQQNRKRQSIENKILTEAQKSVTRKESVIVYYSAENHAGIQGIVAGKLAEEYGIPCIMLADVGNDIVAGSGRAGQFLHLKDALATFNEKHPGILMSYGGHKAAAGLKLHKNHVEIFQHKFCELVRQQLKGQDITPYKSTDGALNGFINLETYFQIEKLKPFGMGFPTPLFYDEMIATRIRVIGRTRNHLSMMLDNHKAVFFNALETPDSPWPVNEGESICALYTLNLNEWMGQKNLQLIIREITKPEQ</sequence>
<evidence type="ECO:0000256" key="5">
    <source>
        <dbReference type="ARBA" id="ARBA00022839"/>
    </source>
</evidence>
<accession>A0A850T521</accession>
<evidence type="ECO:0000313" key="10">
    <source>
        <dbReference type="Proteomes" id="UP000553343"/>
    </source>
</evidence>
<dbReference type="Gene3D" id="3.90.1640.30">
    <property type="match status" value="1"/>
</dbReference>
<dbReference type="Pfam" id="PF17768">
    <property type="entry name" value="RecJ_OB"/>
    <property type="match status" value="1"/>
</dbReference>
<dbReference type="Pfam" id="PF02272">
    <property type="entry name" value="DHHA1"/>
    <property type="match status" value="1"/>
</dbReference>
<keyword evidence="10" id="KW-1185">Reference proteome</keyword>
<dbReference type="PANTHER" id="PTHR30255">
    <property type="entry name" value="SINGLE-STRANDED-DNA-SPECIFIC EXONUCLEASE RECJ"/>
    <property type="match status" value="1"/>
</dbReference>
<dbReference type="GO" id="GO:0004527">
    <property type="term" value="F:exonuclease activity"/>
    <property type="evidence" value="ECO:0007669"/>
    <property type="project" value="UniProtKB-KW"/>
</dbReference>
<keyword evidence="4" id="KW-0378">Hydrolase</keyword>
<keyword evidence="5 9" id="KW-0269">Exonuclease</keyword>
<reference evidence="9 10" key="1">
    <citation type="submission" date="2020-06" db="EMBL/GenBank/DDBJ databases">
        <title>High-quality draft genome of sulfate reducer Desulfobacter latus type strain AcrS2 isolated from marine sediment.</title>
        <authorList>
            <person name="Hoppe M."/>
            <person name="Larsen C.K."/>
            <person name="Marshall I.P.G."/>
            <person name="Schramm A."/>
            <person name="Marietou A.G."/>
        </authorList>
    </citation>
    <scope>NUCLEOTIDE SEQUENCE [LARGE SCALE GENOMIC DNA]</scope>
    <source>
        <strain evidence="9 10">AcRS2</strain>
    </source>
</reference>
<dbReference type="Proteomes" id="UP000553343">
    <property type="component" value="Unassembled WGS sequence"/>
</dbReference>
<protein>
    <recommendedName>
        <fullName evidence="2">Single-stranded-DNA-specific exonuclease RecJ</fullName>
    </recommendedName>
</protein>
<evidence type="ECO:0000256" key="3">
    <source>
        <dbReference type="ARBA" id="ARBA00022722"/>
    </source>
</evidence>
<gene>
    <name evidence="9" type="ORF">HXW94_18140</name>
</gene>
<dbReference type="InterPro" id="IPR038763">
    <property type="entry name" value="DHH_sf"/>
</dbReference>
<evidence type="ECO:0000313" key="9">
    <source>
        <dbReference type="EMBL" id="NWH06873.1"/>
    </source>
</evidence>